<gene>
    <name evidence="1" type="ORF">SPSIL_012520</name>
</gene>
<evidence type="ECO:0000313" key="2">
    <source>
        <dbReference type="Proteomes" id="UP000216752"/>
    </source>
</evidence>
<evidence type="ECO:0000313" key="1">
    <source>
        <dbReference type="EMBL" id="XFO65143.1"/>
    </source>
</evidence>
<sequence length="217" mass="23340">MAINPVSTAAQSGITNEANVASVVTDVPAAATNTEQTIVASEAAVYEKSDQTAANTKATYTKDTATLSEITKQVEAKLASLRATVENLFSTQSVKKGEAQGLSYDQIMEKYDGKLKEFYQNLEVDEKTRLTAQQEVSEDGFWGVKQTSERAIEYAKALSGGDPSKIELIKGAIEDGYKAAEKAWGGELPEICQQTQAATLKGLDDWANEANQSEQTA</sequence>
<keyword evidence="2" id="KW-1185">Reference proteome</keyword>
<name>A0ABZ3IIG1_9FIRM</name>
<accession>A0ABZ3IIG1</accession>
<protein>
    <recommendedName>
        <fullName evidence="3">DUF4355 domain-containing protein</fullName>
    </recommendedName>
</protein>
<reference evidence="1" key="1">
    <citation type="submission" date="2024-05" db="EMBL/GenBank/DDBJ databases">
        <title>Isolation and characterization of Sporomusa carbonis sp. nov., a carboxydotrophic hydrogenogen in the genus of Sporomusa isolated from a charcoal burning pile.</title>
        <authorList>
            <person name="Boeer T."/>
            <person name="Rosenbaum F."/>
            <person name="Eysell L."/>
            <person name="Mueller V."/>
            <person name="Daniel R."/>
            <person name="Poehlein A."/>
        </authorList>
    </citation>
    <scope>NUCLEOTIDE SEQUENCE [LARGE SCALE GENOMIC DNA]</scope>
    <source>
        <strain evidence="1">DSM 10669</strain>
    </source>
</reference>
<organism evidence="1 2">
    <name type="scientific">Sporomusa silvacetica DSM 10669</name>
    <dbReference type="NCBI Taxonomy" id="1123289"/>
    <lineage>
        <taxon>Bacteria</taxon>
        <taxon>Bacillati</taxon>
        <taxon>Bacillota</taxon>
        <taxon>Negativicutes</taxon>
        <taxon>Selenomonadales</taxon>
        <taxon>Sporomusaceae</taxon>
        <taxon>Sporomusa</taxon>
    </lineage>
</organism>
<dbReference type="RefSeq" id="WP_094605591.1">
    <property type="nucleotide sequence ID" value="NZ_CP155573.1"/>
</dbReference>
<dbReference type="Proteomes" id="UP000216752">
    <property type="component" value="Chromosome"/>
</dbReference>
<evidence type="ECO:0008006" key="3">
    <source>
        <dbReference type="Google" id="ProtNLM"/>
    </source>
</evidence>
<proteinExistence type="predicted"/>
<dbReference type="EMBL" id="CP155573">
    <property type="protein sequence ID" value="XFO65143.1"/>
    <property type="molecule type" value="Genomic_DNA"/>
</dbReference>